<dbReference type="NCBIfam" id="TIGR01484">
    <property type="entry name" value="HAD-SF-IIB"/>
    <property type="match status" value="1"/>
</dbReference>
<dbReference type="Proteomes" id="UP000284178">
    <property type="component" value="Unassembled WGS sequence"/>
</dbReference>
<name>A0A412FGU9_9FIRM</name>
<evidence type="ECO:0000313" key="2">
    <source>
        <dbReference type="Proteomes" id="UP000284178"/>
    </source>
</evidence>
<dbReference type="InterPro" id="IPR006379">
    <property type="entry name" value="HAD-SF_hydro_IIB"/>
</dbReference>
<sequence>MSKTLILDIDNTLIEAMKELQPRSEAALRRWLAAGHRLVFASGKNACAFDDLITLLKMQEGWHIASNGGVLAEPSTGRFERLACVGARSQRCMDVMDQLGIPYFAYTLDEIVINRPMPQAQIDHLEFLKDPRVVLRDAIDPRTVVKLLMFINAADEETPRRLRQALQPETMGLQLIRTSGELLEIHDQHQTKAVGVRALANKLHLDVNDLYAVGDSENDMSMLEIVGHPYIVANASQTLKDRGWPQLASCREEGVADLIDTLLAD</sequence>
<comment type="caution">
    <text evidence="1">The sequence shown here is derived from an EMBL/GenBank/DDBJ whole genome shotgun (WGS) entry which is preliminary data.</text>
</comment>
<proteinExistence type="predicted"/>
<keyword evidence="2" id="KW-1185">Reference proteome</keyword>
<dbReference type="GO" id="GO:0005829">
    <property type="term" value="C:cytosol"/>
    <property type="evidence" value="ECO:0007669"/>
    <property type="project" value="TreeGrafter"/>
</dbReference>
<dbReference type="SUPFAM" id="SSF56784">
    <property type="entry name" value="HAD-like"/>
    <property type="match status" value="1"/>
</dbReference>
<keyword evidence="1" id="KW-0378">Hydrolase</keyword>
<dbReference type="Gene3D" id="3.40.50.1000">
    <property type="entry name" value="HAD superfamily/HAD-like"/>
    <property type="match status" value="1"/>
</dbReference>
<dbReference type="GeneID" id="83017073"/>
<dbReference type="EMBL" id="QRUP01000032">
    <property type="protein sequence ID" value="RGR67401.1"/>
    <property type="molecule type" value="Genomic_DNA"/>
</dbReference>
<dbReference type="PANTHER" id="PTHR10000">
    <property type="entry name" value="PHOSPHOSERINE PHOSPHATASE"/>
    <property type="match status" value="1"/>
</dbReference>
<dbReference type="RefSeq" id="WP_117896234.1">
    <property type="nucleotide sequence ID" value="NZ_CABJCV010000032.1"/>
</dbReference>
<dbReference type="Gene3D" id="3.30.1240.10">
    <property type="match status" value="1"/>
</dbReference>
<dbReference type="PANTHER" id="PTHR10000:SF8">
    <property type="entry name" value="HAD SUPERFAMILY HYDROLASE-LIKE, TYPE 3"/>
    <property type="match status" value="1"/>
</dbReference>
<accession>A0A412FGU9</accession>
<organism evidence="1 2">
    <name type="scientific">Holdemania filiformis</name>
    <dbReference type="NCBI Taxonomy" id="61171"/>
    <lineage>
        <taxon>Bacteria</taxon>
        <taxon>Bacillati</taxon>
        <taxon>Bacillota</taxon>
        <taxon>Erysipelotrichia</taxon>
        <taxon>Erysipelotrichales</taxon>
        <taxon>Erysipelotrichaceae</taxon>
        <taxon>Holdemania</taxon>
    </lineage>
</organism>
<dbReference type="GO" id="GO:0016791">
    <property type="term" value="F:phosphatase activity"/>
    <property type="evidence" value="ECO:0007669"/>
    <property type="project" value="UniProtKB-ARBA"/>
</dbReference>
<evidence type="ECO:0000313" key="1">
    <source>
        <dbReference type="EMBL" id="RGR67401.1"/>
    </source>
</evidence>
<reference evidence="1 2" key="1">
    <citation type="submission" date="2018-08" db="EMBL/GenBank/DDBJ databases">
        <title>A genome reference for cultivated species of the human gut microbiota.</title>
        <authorList>
            <person name="Zou Y."/>
            <person name="Xue W."/>
            <person name="Luo G."/>
        </authorList>
    </citation>
    <scope>NUCLEOTIDE SEQUENCE [LARGE SCALE GENOMIC DNA]</scope>
    <source>
        <strain evidence="1 2">AF24-29</strain>
    </source>
</reference>
<dbReference type="InterPro" id="IPR036412">
    <property type="entry name" value="HAD-like_sf"/>
</dbReference>
<gene>
    <name evidence="1" type="ORF">DWY25_16890</name>
</gene>
<dbReference type="InterPro" id="IPR023214">
    <property type="entry name" value="HAD_sf"/>
</dbReference>
<dbReference type="Pfam" id="PF08282">
    <property type="entry name" value="Hydrolase_3"/>
    <property type="match status" value="1"/>
</dbReference>
<protein>
    <submittedName>
        <fullName evidence="1">HAD-IIB family hydrolase</fullName>
    </submittedName>
</protein>
<dbReference type="GO" id="GO:0000287">
    <property type="term" value="F:magnesium ion binding"/>
    <property type="evidence" value="ECO:0007669"/>
    <property type="project" value="TreeGrafter"/>
</dbReference>
<dbReference type="AlphaFoldDB" id="A0A412FGU9"/>